<dbReference type="SUPFAM" id="SSF53335">
    <property type="entry name" value="S-adenosyl-L-methionine-dependent methyltransferases"/>
    <property type="match status" value="1"/>
</dbReference>
<dbReference type="Pfam" id="PF13847">
    <property type="entry name" value="Methyltransf_31"/>
    <property type="match status" value="1"/>
</dbReference>
<comment type="similarity">
    <text evidence="3">Belongs to the methyltransferase superfamily. Arsenite methyltransferase family.</text>
</comment>
<dbReference type="GO" id="GO:0030791">
    <property type="term" value="F:arsenite methyltransferase activity"/>
    <property type="evidence" value="ECO:0007669"/>
    <property type="project" value="UniProtKB-EC"/>
</dbReference>
<evidence type="ECO:0000256" key="5">
    <source>
        <dbReference type="ARBA" id="ARBA00034545"/>
    </source>
</evidence>
<sequence length="412" mass="42793">MPSTNDNRLHIIDSNHATLSSIHELLANALLSIIVAITSSPKSQLVLKNILAAVDVVFDDAHDGITNASTSIGSNNSTRPSIYVIETTKSDELEDLAIDLGMKELPSYQIYNYEKLVNNYEAASILSIDDISHALKSVVQDAMKGGGGVAAGGGGASCCAGGNSAVAAVACCPDGSKNVHAPTDPNEILRLVQQSYANTVLNLSSGSRGGVTGGGGDRSVVNGNGGGGGCCTSVNSQLMGYTTSPTEEGQIIGNLGLGCGNPISFANIQDGETIVDLGCGAGVDCFLASDLVGSSGSVIGVDMTPEMIYKARTNASERLRSKDGEGGKISYHDNVQFRLGEIEHLPVPDNTADCVVSNCVINLSPDKAQVYREIYRVLKPGGRIAISDVVLRPERETPTIPTHLQTAEALAC</sequence>
<dbReference type="Gene3D" id="3.40.50.150">
    <property type="entry name" value="Vaccinia Virus protein VP39"/>
    <property type="match status" value="1"/>
</dbReference>
<evidence type="ECO:0000256" key="2">
    <source>
        <dbReference type="ARBA" id="ARBA00022691"/>
    </source>
</evidence>
<organism evidence="10 11">
    <name type="scientific">Discostella pseudostelligera</name>
    <dbReference type="NCBI Taxonomy" id="259834"/>
    <lineage>
        <taxon>Eukaryota</taxon>
        <taxon>Sar</taxon>
        <taxon>Stramenopiles</taxon>
        <taxon>Ochrophyta</taxon>
        <taxon>Bacillariophyta</taxon>
        <taxon>Coscinodiscophyceae</taxon>
        <taxon>Thalassiosirophycidae</taxon>
        <taxon>Stephanodiscales</taxon>
        <taxon>Stephanodiscaceae</taxon>
        <taxon>Discostella</taxon>
    </lineage>
</organism>
<dbReference type="AlphaFoldDB" id="A0ABD3MHF0"/>
<comment type="catalytic activity">
    <reaction evidence="8">
        <text>arsenic triglutathione + 3 [thioredoxin]-dithiol + 3 S-adenosyl-L-methionine = trimethylarsine + 3 [thioredoxin]-disulfide + 3 glutathione + 3 S-adenosyl-L-homocysteine + 3 H(+)</text>
        <dbReference type="Rhea" id="RHEA:69432"/>
        <dbReference type="Rhea" id="RHEA-COMP:10698"/>
        <dbReference type="Rhea" id="RHEA-COMP:10700"/>
        <dbReference type="ChEBI" id="CHEBI:15378"/>
        <dbReference type="ChEBI" id="CHEBI:27130"/>
        <dbReference type="ChEBI" id="CHEBI:29950"/>
        <dbReference type="ChEBI" id="CHEBI:50058"/>
        <dbReference type="ChEBI" id="CHEBI:57856"/>
        <dbReference type="ChEBI" id="CHEBI:57925"/>
        <dbReference type="ChEBI" id="CHEBI:59789"/>
        <dbReference type="ChEBI" id="CHEBI:183640"/>
        <dbReference type="EC" id="2.1.1.137"/>
    </reaction>
</comment>
<dbReference type="InterPro" id="IPR026669">
    <property type="entry name" value="Arsenite_MeTrfase-like"/>
</dbReference>
<keyword evidence="11" id="KW-1185">Reference proteome</keyword>
<dbReference type="PANTHER" id="PTHR43675">
    <property type="entry name" value="ARSENITE METHYLTRANSFERASE"/>
    <property type="match status" value="1"/>
</dbReference>
<dbReference type="CDD" id="cd02440">
    <property type="entry name" value="AdoMet_MTases"/>
    <property type="match status" value="1"/>
</dbReference>
<keyword evidence="2" id="KW-0949">S-adenosyl-L-methionine</keyword>
<dbReference type="Proteomes" id="UP001530293">
    <property type="component" value="Unassembled WGS sequence"/>
</dbReference>
<feature type="domain" description="Methyltransferase" evidence="9">
    <location>
        <begin position="269"/>
        <end position="390"/>
    </location>
</feature>
<name>A0ABD3MHF0_9STRA</name>
<protein>
    <recommendedName>
        <fullName evidence="5">Arsenite methyltransferase</fullName>
        <ecNumber evidence="4">2.1.1.137</ecNumber>
    </recommendedName>
</protein>
<evidence type="ECO:0000256" key="6">
    <source>
        <dbReference type="ARBA" id="ARBA00047941"/>
    </source>
</evidence>
<accession>A0ABD3MHF0</accession>
<keyword evidence="1" id="KW-0808">Transferase</keyword>
<evidence type="ECO:0000256" key="7">
    <source>
        <dbReference type="ARBA" id="ARBA00047943"/>
    </source>
</evidence>
<dbReference type="EC" id="2.1.1.137" evidence="4"/>
<comment type="catalytic activity">
    <reaction evidence="6">
        <text>arsenic triglutathione + [thioredoxin]-dithiol + S-adenosyl-L-methionine + 2 H2O = methylarsonous acid + [thioredoxin]-disulfide + 3 glutathione + S-adenosyl-L-homocysteine + H(+)</text>
        <dbReference type="Rhea" id="RHEA:69460"/>
        <dbReference type="Rhea" id="RHEA-COMP:10698"/>
        <dbReference type="Rhea" id="RHEA-COMP:10700"/>
        <dbReference type="ChEBI" id="CHEBI:15377"/>
        <dbReference type="ChEBI" id="CHEBI:15378"/>
        <dbReference type="ChEBI" id="CHEBI:17826"/>
        <dbReference type="ChEBI" id="CHEBI:29950"/>
        <dbReference type="ChEBI" id="CHEBI:50058"/>
        <dbReference type="ChEBI" id="CHEBI:57856"/>
        <dbReference type="ChEBI" id="CHEBI:57925"/>
        <dbReference type="ChEBI" id="CHEBI:59789"/>
        <dbReference type="ChEBI" id="CHEBI:183640"/>
        <dbReference type="EC" id="2.1.1.137"/>
    </reaction>
</comment>
<dbReference type="PANTHER" id="PTHR43675:SF8">
    <property type="entry name" value="ARSENITE METHYLTRANSFERASE"/>
    <property type="match status" value="1"/>
</dbReference>
<proteinExistence type="inferred from homology"/>
<evidence type="ECO:0000259" key="9">
    <source>
        <dbReference type="Pfam" id="PF13847"/>
    </source>
</evidence>
<evidence type="ECO:0000313" key="11">
    <source>
        <dbReference type="Proteomes" id="UP001530293"/>
    </source>
</evidence>
<dbReference type="InterPro" id="IPR029063">
    <property type="entry name" value="SAM-dependent_MTases_sf"/>
</dbReference>
<comment type="caution">
    <text evidence="10">The sequence shown here is derived from an EMBL/GenBank/DDBJ whole genome shotgun (WGS) entry which is preliminary data.</text>
</comment>
<evidence type="ECO:0000256" key="8">
    <source>
        <dbReference type="ARBA" id="ARBA00048428"/>
    </source>
</evidence>
<evidence type="ECO:0000256" key="4">
    <source>
        <dbReference type="ARBA" id="ARBA00034521"/>
    </source>
</evidence>
<gene>
    <name evidence="10" type="ORF">ACHAWU_000495</name>
</gene>
<comment type="catalytic activity">
    <reaction evidence="7">
        <text>arsenic triglutathione + 2 [thioredoxin]-dithiol + 2 S-adenosyl-L-methionine + H2O = dimethylarsinous acid + 2 [thioredoxin]-disulfide + 3 glutathione + 2 S-adenosyl-L-homocysteine + 2 H(+)</text>
        <dbReference type="Rhea" id="RHEA:69464"/>
        <dbReference type="Rhea" id="RHEA-COMP:10698"/>
        <dbReference type="Rhea" id="RHEA-COMP:10700"/>
        <dbReference type="ChEBI" id="CHEBI:15377"/>
        <dbReference type="ChEBI" id="CHEBI:15378"/>
        <dbReference type="ChEBI" id="CHEBI:23808"/>
        <dbReference type="ChEBI" id="CHEBI:29950"/>
        <dbReference type="ChEBI" id="CHEBI:50058"/>
        <dbReference type="ChEBI" id="CHEBI:57856"/>
        <dbReference type="ChEBI" id="CHEBI:57925"/>
        <dbReference type="ChEBI" id="CHEBI:59789"/>
        <dbReference type="ChEBI" id="CHEBI:183640"/>
        <dbReference type="EC" id="2.1.1.137"/>
    </reaction>
</comment>
<dbReference type="EMBL" id="JALLBG020000151">
    <property type="protein sequence ID" value="KAL3761361.1"/>
    <property type="molecule type" value="Genomic_DNA"/>
</dbReference>
<evidence type="ECO:0000256" key="1">
    <source>
        <dbReference type="ARBA" id="ARBA00022679"/>
    </source>
</evidence>
<evidence type="ECO:0000313" key="10">
    <source>
        <dbReference type="EMBL" id="KAL3761361.1"/>
    </source>
</evidence>
<reference evidence="10 11" key="1">
    <citation type="submission" date="2024-10" db="EMBL/GenBank/DDBJ databases">
        <title>Updated reference genomes for cyclostephanoid diatoms.</title>
        <authorList>
            <person name="Roberts W.R."/>
            <person name="Alverson A.J."/>
        </authorList>
    </citation>
    <scope>NUCLEOTIDE SEQUENCE [LARGE SCALE GENOMIC DNA]</scope>
    <source>
        <strain evidence="10 11">AJA232-27</strain>
    </source>
</reference>
<dbReference type="InterPro" id="IPR025714">
    <property type="entry name" value="Methyltranfer_dom"/>
</dbReference>
<evidence type="ECO:0000256" key="3">
    <source>
        <dbReference type="ARBA" id="ARBA00034487"/>
    </source>
</evidence>